<accession>A0AA88J431</accession>
<evidence type="ECO:0000256" key="1">
    <source>
        <dbReference type="SAM" id="MobiDB-lite"/>
    </source>
</evidence>
<feature type="region of interest" description="Disordered" evidence="1">
    <location>
        <begin position="61"/>
        <end position="85"/>
    </location>
</feature>
<proteinExistence type="predicted"/>
<feature type="region of interest" description="Disordered" evidence="1">
    <location>
        <begin position="16"/>
        <end position="41"/>
    </location>
</feature>
<evidence type="ECO:0000313" key="3">
    <source>
        <dbReference type="Proteomes" id="UP001187192"/>
    </source>
</evidence>
<feature type="region of interest" description="Disordered" evidence="1">
    <location>
        <begin position="107"/>
        <end position="161"/>
    </location>
</feature>
<dbReference type="AlphaFoldDB" id="A0AA88J431"/>
<keyword evidence="3" id="KW-1185">Reference proteome</keyword>
<feature type="compositionally biased region" description="Polar residues" evidence="1">
    <location>
        <begin position="111"/>
        <end position="120"/>
    </location>
</feature>
<name>A0AA88J431_FICCA</name>
<gene>
    <name evidence="2" type="ORF">TIFTF001_031349</name>
</gene>
<evidence type="ECO:0000313" key="2">
    <source>
        <dbReference type="EMBL" id="GMN62269.1"/>
    </source>
</evidence>
<feature type="compositionally biased region" description="Polar residues" evidence="1">
    <location>
        <begin position="61"/>
        <end position="81"/>
    </location>
</feature>
<reference evidence="2" key="1">
    <citation type="submission" date="2023-07" db="EMBL/GenBank/DDBJ databases">
        <title>draft genome sequence of fig (Ficus carica).</title>
        <authorList>
            <person name="Takahashi T."/>
            <person name="Nishimura K."/>
        </authorList>
    </citation>
    <scope>NUCLEOTIDE SEQUENCE</scope>
</reference>
<comment type="caution">
    <text evidence="2">The sequence shown here is derived from an EMBL/GenBank/DDBJ whole genome shotgun (WGS) entry which is preliminary data.</text>
</comment>
<dbReference type="Proteomes" id="UP001187192">
    <property type="component" value="Unassembled WGS sequence"/>
</dbReference>
<dbReference type="EMBL" id="BTGU01000126">
    <property type="protein sequence ID" value="GMN62269.1"/>
    <property type="molecule type" value="Genomic_DNA"/>
</dbReference>
<organism evidence="2 3">
    <name type="scientific">Ficus carica</name>
    <name type="common">Common fig</name>
    <dbReference type="NCBI Taxonomy" id="3494"/>
    <lineage>
        <taxon>Eukaryota</taxon>
        <taxon>Viridiplantae</taxon>
        <taxon>Streptophyta</taxon>
        <taxon>Embryophyta</taxon>
        <taxon>Tracheophyta</taxon>
        <taxon>Spermatophyta</taxon>
        <taxon>Magnoliopsida</taxon>
        <taxon>eudicotyledons</taxon>
        <taxon>Gunneridae</taxon>
        <taxon>Pentapetalae</taxon>
        <taxon>rosids</taxon>
        <taxon>fabids</taxon>
        <taxon>Rosales</taxon>
        <taxon>Moraceae</taxon>
        <taxon>Ficeae</taxon>
        <taxon>Ficus</taxon>
    </lineage>
</organism>
<sequence length="511" mass="56532">MTMGMCHLGSACPLSSRRVTCGPENPTQSPQTGRESKSLRRKWTPSRIRIDYWRMKVWPRTTGSVPQGVPTTSTSSLQSGDSFPGAWGPRIADEDLDEVIWQLYPTREPTRNNGDPSVRTTMRGPLGYNESLGKGKMAAGPDQRVRGTAWPNDQRSREPPASMIGAEPIMRKSLVQRVIIAKFDDHLTSEVAESSRRSDYIWASKDMIELLVEVVSITFFGNVAERTHSLRIDGKAAGLIAYVKKWKVNKKVAAEKAKKVEEHVLKSEEAKKKAKNELALACSEHSCYLQKVLPAAFDQARKQVVADYVDTRFEAWLFAECKEGMRDMNASFTLANPNLIGLDWSVMPEISGETQVGDNDGIVVRDREEGKVVGGVWVAEESEAATEPRRGRVSLARVLGLGYFPWSLDPGANMVYRNKPTQVDLPGTSCGDLWTPGMVWSARADLLGGTYLASQHENSMFSVGDLWTPGTVWSVGADMLGCTCSVRGPRKRCDLPEQTGSISLGYDKLKR</sequence>
<protein>
    <submittedName>
        <fullName evidence="2">Uncharacterized protein</fullName>
    </submittedName>
</protein>